<feature type="compositionally biased region" description="Basic residues" evidence="1">
    <location>
        <begin position="70"/>
        <end position="81"/>
    </location>
</feature>
<name>W1PMC7_AMBTC</name>
<reference evidence="3" key="1">
    <citation type="journal article" date="2013" name="Science">
        <title>The Amborella genome and the evolution of flowering plants.</title>
        <authorList>
            <consortium name="Amborella Genome Project"/>
        </authorList>
    </citation>
    <scope>NUCLEOTIDE SEQUENCE [LARGE SCALE GENOMIC DNA]</scope>
</reference>
<evidence type="ECO:0000256" key="1">
    <source>
        <dbReference type="SAM" id="MobiDB-lite"/>
    </source>
</evidence>
<keyword evidence="3" id="KW-1185">Reference proteome</keyword>
<evidence type="ECO:0000313" key="2">
    <source>
        <dbReference type="EMBL" id="ERN09188.1"/>
    </source>
</evidence>
<dbReference type="HOGENOM" id="CLU_171337_0_0_1"/>
<dbReference type="Gramene" id="ERN09188">
    <property type="protein sequence ID" value="ERN09188"/>
    <property type="gene ID" value="AMTR_s00014p00242100"/>
</dbReference>
<gene>
    <name evidence="2" type="ORF">AMTR_s00014p00242100</name>
</gene>
<dbReference type="EMBL" id="KI393051">
    <property type="protein sequence ID" value="ERN09188.1"/>
    <property type="molecule type" value="Genomic_DNA"/>
</dbReference>
<dbReference type="Proteomes" id="UP000017836">
    <property type="component" value="Unassembled WGS sequence"/>
</dbReference>
<feature type="region of interest" description="Disordered" evidence="1">
    <location>
        <begin position="37"/>
        <end position="84"/>
    </location>
</feature>
<evidence type="ECO:0000313" key="3">
    <source>
        <dbReference type="Proteomes" id="UP000017836"/>
    </source>
</evidence>
<protein>
    <submittedName>
        <fullName evidence="2">Uncharacterized protein</fullName>
    </submittedName>
</protein>
<organism evidence="2 3">
    <name type="scientific">Amborella trichopoda</name>
    <dbReference type="NCBI Taxonomy" id="13333"/>
    <lineage>
        <taxon>Eukaryota</taxon>
        <taxon>Viridiplantae</taxon>
        <taxon>Streptophyta</taxon>
        <taxon>Embryophyta</taxon>
        <taxon>Tracheophyta</taxon>
        <taxon>Spermatophyta</taxon>
        <taxon>Magnoliopsida</taxon>
        <taxon>Amborellales</taxon>
        <taxon>Amborellaceae</taxon>
        <taxon>Amborella</taxon>
    </lineage>
</organism>
<proteinExistence type="predicted"/>
<accession>W1PMC7</accession>
<sequence>MIKTLIRFLSTKPNEIVHDLRDYFNEVWPCNMIRPLPDQEEGPSRENIALGFDDVSSLSSHDRPPPIKTPPKKTNKVKKNRQVVPNPQVTRNVAKARKASLTTVDTLALHLGL</sequence>
<dbReference type="AlphaFoldDB" id="W1PMC7"/>